<sequence length="94" mass="10852">MIDYLTCQIFDNVGKKPRYCQVIALPCMSFFGLARHLQHPDHASLHQENSWFDSPIPRANSPTATFVGCRRGDARYLAQSQRRIFRPLTWIATD</sequence>
<evidence type="ECO:0000313" key="2">
    <source>
        <dbReference type="Proteomes" id="UP001494588"/>
    </source>
</evidence>
<accession>A0ABU9QRD2</accession>
<evidence type="ECO:0000313" key="1">
    <source>
        <dbReference type="EMBL" id="MEM5291992.1"/>
    </source>
</evidence>
<dbReference type="RefSeq" id="WP_342965455.1">
    <property type="nucleotide sequence ID" value="NZ_JAZHGC010000066.1"/>
</dbReference>
<name>A0ABU9QRD2_9BURK</name>
<organism evidence="1 2">
    <name type="scientific">Paraburkholderia sabiae</name>
    <dbReference type="NCBI Taxonomy" id="273251"/>
    <lineage>
        <taxon>Bacteria</taxon>
        <taxon>Pseudomonadati</taxon>
        <taxon>Pseudomonadota</taxon>
        <taxon>Betaproteobacteria</taxon>
        <taxon>Burkholderiales</taxon>
        <taxon>Burkholderiaceae</taxon>
        <taxon>Paraburkholderia</taxon>
    </lineage>
</organism>
<reference evidence="1 2" key="1">
    <citation type="submission" date="2024-01" db="EMBL/GenBank/DDBJ databases">
        <title>The diversity of rhizobia nodulating Mimosa spp. in eleven states of Brazil covering several biomes is determined by host plant, location, and edaphic factors.</title>
        <authorList>
            <person name="Rouws L."/>
            <person name="Barauna A."/>
            <person name="Beukes C."/>
            <person name="De Faria S.M."/>
            <person name="Gross E."/>
            <person name="Dos Reis Junior F.B."/>
            <person name="Simon M."/>
            <person name="Maluk M."/>
            <person name="Odee D.W."/>
            <person name="Kenicer G."/>
            <person name="Young J.P.W."/>
            <person name="Reis V.M."/>
            <person name="Zilli J."/>
            <person name="James E.K."/>
        </authorList>
    </citation>
    <scope>NUCLEOTIDE SEQUENCE [LARGE SCALE GENOMIC DNA]</scope>
    <source>
        <strain evidence="1 2">JPY77</strain>
    </source>
</reference>
<dbReference type="Proteomes" id="UP001494588">
    <property type="component" value="Unassembled WGS sequence"/>
</dbReference>
<keyword evidence="2" id="KW-1185">Reference proteome</keyword>
<protein>
    <submittedName>
        <fullName evidence="1">Uncharacterized protein</fullName>
    </submittedName>
</protein>
<proteinExistence type="predicted"/>
<gene>
    <name evidence="1" type="ORF">V4C55_40490</name>
</gene>
<comment type="caution">
    <text evidence="1">The sequence shown here is derived from an EMBL/GenBank/DDBJ whole genome shotgun (WGS) entry which is preliminary data.</text>
</comment>
<dbReference type="EMBL" id="JAZHGC010000066">
    <property type="protein sequence ID" value="MEM5291992.1"/>
    <property type="molecule type" value="Genomic_DNA"/>
</dbReference>